<dbReference type="Proteomes" id="UP000190328">
    <property type="component" value="Unassembled WGS sequence"/>
</dbReference>
<proteinExistence type="predicted"/>
<accession>A0A1T4PCE5</accession>
<dbReference type="RefSeq" id="WP_159443276.1">
    <property type="nucleotide sequence ID" value="NZ_FUXI01000020.1"/>
</dbReference>
<organism evidence="2 3">
    <name type="scientific">Pilibacter termitis</name>
    <dbReference type="NCBI Taxonomy" id="263852"/>
    <lineage>
        <taxon>Bacteria</taxon>
        <taxon>Bacillati</taxon>
        <taxon>Bacillota</taxon>
        <taxon>Bacilli</taxon>
        <taxon>Lactobacillales</taxon>
        <taxon>Enterococcaceae</taxon>
        <taxon>Pilibacter</taxon>
    </lineage>
</organism>
<keyword evidence="3" id="KW-1185">Reference proteome</keyword>
<keyword evidence="1" id="KW-0472">Membrane</keyword>
<gene>
    <name evidence="2" type="ORF">SAMN02745116_01752</name>
</gene>
<reference evidence="2 3" key="1">
    <citation type="submission" date="2017-02" db="EMBL/GenBank/DDBJ databases">
        <authorList>
            <person name="Peterson S.W."/>
        </authorList>
    </citation>
    <scope>NUCLEOTIDE SEQUENCE [LARGE SCALE GENOMIC DNA]</scope>
    <source>
        <strain evidence="2 3">ATCC BAA-1030</strain>
    </source>
</reference>
<dbReference type="EMBL" id="FUXI01000020">
    <property type="protein sequence ID" value="SJZ89182.1"/>
    <property type="molecule type" value="Genomic_DNA"/>
</dbReference>
<protein>
    <submittedName>
        <fullName evidence="2">Uncharacterized protein</fullName>
    </submittedName>
</protein>
<dbReference type="AlphaFoldDB" id="A0A1T4PCE5"/>
<name>A0A1T4PCE5_9ENTE</name>
<sequence>MSKKKQVVKYEIHIHLNVDNKKEDSSANESKEIPVALIGTAGIIIGALISALIK</sequence>
<keyword evidence="1" id="KW-0812">Transmembrane</keyword>
<evidence type="ECO:0000313" key="3">
    <source>
        <dbReference type="Proteomes" id="UP000190328"/>
    </source>
</evidence>
<evidence type="ECO:0000256" key="1">
    <source>
        <dbReference type="SAM" id="Phobius"/>
    </source>
</evidence>
<dbReference type="STRING" id="263852.SAMN02745116_01752"/>
<feature type="transmembrane region" description="Helical" evidence="1">
    <location>
        <begin position="33"/>
        <end position="53"/>
    </location>
</feature>
<keyword evidence="1" id="KW-1133">Transmembrane helix</keyword>
<evidence type="ECO:0000313" key="2">
    <source>
        <dbReference type="EMBL" id="SJZ89182.1"/>
    </source>
</evidence>